<proteinExistence type="predicted"/>
<evidence type="ECO:0008006" key="3">
    <source>
        <dbReference type="Google" id="ProtNLM"/>
    </source>
</evidence>
<keyword evidence="2" id="KW-1185">Reference proteome</keyword>
<accession>A0A2P6NR94</accession>
<comment type="caution">
    <text evidence="1">The sequence shown here is derived from an EMBL/GenBank/DDBJ whole genome shotgun (WGS) entry which is preliminary data.</text>
</comment>
<dbReference type="Proteomes" id="UP000241769">
    <property type="component" value="Unassembled WGS sequence"/>
</dbReference>
<gene>
    <name evidence="1" type="ORF">PROFUN_05263</name>
</gene>
<dbReference type="EMBL" id="MDYQ01000030">
    <property type="protein sequence ID" value="PRP86481.1"/>
    <property type="molecule type" value="Genomic_DNA"/>
</dbReference>
<protein>
    <recommendedName>
        <fullName evidence="3">Ubiquitin-like domain-containing protein</fullName>
    </recommendedName>
</protein>
<sequence>MTSHVTVHSSTTESPVITLDAYDIGEVKKQIWNKKGVPTFHQQIMTPKGRHTRKDKERVTPGEELNLSYVDGKVGKKEEKKEKLKKRLQAWKVMYFRQ</sequence>
<dbReference type="InParanoid" id="A0A2P6NR94"/>
<name>A0A2P6NR94_9EUKA</name>
<reference evidence="1 2" key="1">
    <citation type="journal article" date="2018" name="Genome Biol. Evol.">
        <title>Multiple Roots of Fruiting Body Formation in Amoebozoa.</title>
        <authorList>
            <person name="Hillmann F."/>
            <person name="Forbes G."/>
            <person name="Novohradska S."/>
            <person name="Ferling I."/>
            <person name="Riege K."/>
            <person name="Groth M."/>
            <person name="Westermann M."/>
            <person name="Marz M."/>
            <person name="Spaller T."/>
            <person name="Winckler T."/>
            <person name="Schaap P."/>
            <person name="Glockner G."/>
        </authorList>
    </citation>
    <scope>NUCLEOTIDE SEQUENCE [LARGE SCALE GENOMIC DNA]</scope>
    <source>
        <strain evidence="1 2">Jena</strain>
    </source>
</reference>
<dbReference type="AlphaFoldDB" id="A0A2P6NR94"/>
<organism evidence="1 2">
    <name type="scientific">Planoprotostelium fungivorum</name>
    <dbReference type="NCBI Taxonomy" id="1890364"/>
    <lineage>
        <taxon>Eukaryota</taxon>
        <taxon>Amoebozoa</taxon>
        <taxon>Evosea</taxon>
        <taxon>Variosea</taxon>
        <taxon>Cavosteliida</taxon>
        <taxon>Cavosteliaceae</taxon>
        <taxon>Planoprotostelium</taxon>
    </lineage>
</organism>
<evidence type="ECO:0000313" key="2">
    <source>
        <dbReference type="Proteomes" id="UP000241769"/>
    </source>
</evidence>
<dbReference type="OrthoDB" id="419317at2759"/>
<evidence type="ECO:0000313" key="1">
    <source>
        <dbReference type="EMBL" id="PRP86481.1"/>
    </source>
</evidence>